<reference evidence="3" key="1">
    <citation type="journal article" date="2006" name="Science">
        <title>Phytophthora genome sequences uncover evolutionary origins and mechanisms of pathogenesis.</title>
        <authorList>
            <person name="Tyler B.M."/>
            <person name="Tripathy S."/>
            <person name="Zhang X."/>
            <person name="Dehal P."/>
            <person name="Jiang R.H."/>
            <person name="Aerts A."/>
            <person name="Arredondo F.D."/>
            <person name="Baxter L."/>
            <person name="Bensasson D."/>
            <person name="Beynon J.L."/>
            <person name="Chapman J."/>
            <person name="Damasceno C.M."/>
            <person name="Dorrance A.E."/>
            <person name="Dou D."/>
            <person name="Dickerman A.W."/>
            <person name="Dubchak I.L."/>
            <person name="Garbelotto M."/>
            <person name="Gijzen M."/>
            <person name="Gordon S.G."/>
            <person name="Govers F."/>
            <person name="Grunwald N.J."/>
            <person name="Huang W."/>
            <person name="Ivors K.L."/>
            <person name="Jones R.W."/>
            <person name="Kamoun S."/>
            <person name="Krampis K."/>
            <person name="Lamour K.H."/>
            <person name="Lee M.K."/>
            <person name="McDonald W.H."/>
            <person name="Medina M."/>
            <person name="Meijer H.J."/>
            <person name="Nordberg E.K."/>
            <person name="Maclean D.J."/>
            <person name="Ospina-Giraldo M.D."/>
            <person name="Morris P.F."/>
            <person name="Phuntumart V."/>
            <person name="Putnam N.H."/>
            <person name="Rash S."/>
            <person name="Rose J.K."/>
            <person name="Sakihama Y."/>
            <person name="Salamov A.A."/>
            <person name="Savidor A."/>
            <person name="Scheuring C.F."/>
            <person name="Smith B.M."/>
            <person name="Sobral B.W."/>
            <person name="Terry A."/>
            <person name="Torto-Alalibo T.A."/>
            <person name="Win J."/>
            <person name="Xu Z."/>
            <person name="Zhang H."/>
            <person name="Grigoriev I.V."/>
            <person name="Rokhsar D.S."/>
            <person name="Boore J.L."/>
        </authorList>
    </citation>
    <scope>NUCLEOTIDE SEQUENCE [LARGE SCALE GENOMIC DNA]</scope>
    <source>
        <strain evidence="3">Pr102</strain>
    </source>
</reference>
<dbReference type="VEuPathDB" id="FungiDB:KRP23_7206"/>
<dbReference type="InterPro" id="IPR052727">
    <property type="entry name" value="Rab4/Rab5_effector"/>
</dbReference>
<dbReference type="Proteomes" id="UP000005238">
    <property type="component" value="Unassembled WGS sequence"/>
</dbReference>
<dbReference type="eggNOG" id="KOG4499">
    <property type="taxonomic scope" value="Eukaryota"/>
</dbReference>
<dbReference type="VEuPathDB" id="FungiDB:KRP23_7208"/>
<dbReference type="Pfam" id="PF08450">
    <property type="entry name" value="SGL"/>
    <property type="match status" value="2"/>
</dbReference>
<dbReference type="InterPro" id="IPR013658">
    <property type="entry name" value="SGL"/>
</dbReference>
<accession>H3GC62</accession>
<dbReference type="VEuPathDB" id="FungiDB:KRP22_12316"/>
<evidence type="ECO:0000259" key="1">
    <source>
        <dbReference type="Pfam" id="PF08450"/>
    </source>
</evidence>
<evidence type="ECO:0000313" key="3">
    <source>
        <dbReference type="Proteomes" id="UP000005238"/>
    </source>
</evidence>
<dbReference type="InParanoid" id="H3GC62"/>
<dbReference type="STRING" id="164328.H3GC62"/>
<organism evidence="2 3">
    <name type="scientific">Phytophthora ramorum</name>
    <name type="common">Sudden oak death agent</name>
    <dbReference type="NCBI Taxonomy" id="164328"/>
    <lineage>
        <taxon>Eukaryota</taxon>
        <taxon>Sar</taxon>
        <taxon>Stramenopiles</taxon>
        <taxon>Oomycota</taxon>
        <taxon>Peronosporomycetes</taxon>
        <taxon>Peronosporales</taxon>
        <taxon>Peronosporaceae</taxon>
        <taxon>Phytophthora</taxon>
    </lineage>
</organism>
<sequence length="1091" mass="120409">MYPLSHQPYTTRTLDTDESNLLRRFTNTLTAAALHDYDCFVKNCHGNVSEDSRHDWKCVKQRSGLTVYHDRAVDSSFATDNVAVINENASVSSQEPPALGQIEALLCIGTIPGTLDDVMYGVVSPTAEDTMLKSSCIKDNIVDCCVLASIVSPTLQDPWRSLTLKWAVNASPVVVRPFVRPRDFTYVESTGITTNVDGERIGYHIIHSVVVPDTGAIDEHDLVRGNVSLYHVYRQKSPNTVEVHIRAFWQLNGRMHSVAQSYSCVEATLAISGIQQCSQMKKLAWLDQQSHSVDSQADSSCCSLCKRWVGGCFSVDKCCSVCQSVICWRCSASKRLNSYSLLKREVMKTRQTPTKDEVPPMKTTEDQELVKENLFSRAFPNLRVLFLPLRFVGYWLQWKLWSQAPNARQAETLVDNIMYGENPRFRAVSRELYFVDMHGKQVLKYSLASRKTELVYEDQEDMLSGLGWLADGRMLVVSMNNRRVLVHDEKASSTDVYADVRAVTSFRANDMVVAKSGRAYVGSFGFDMANVAAYSRSAIISVGPTRDVRVEAPDMIFPNGMVITPDGKTLIAAETFAGLLTAFDIDEDGKLSNRRVWANVGSFVDGICLDAEGCVWVSIPQSGIYPTGGGLLRVQEGGHILDVLGFGANGIEDSVFACQLGTDADGKHLLFFMEAATCYDHLIYKDGIEAAKKNGSVRAIEVKVGPARISGNEYYCGGYCQPELEHEPDSEHVSKVKKIKQQQELFPKVFPNIRMLVFPFRFLGFWLGRKLWAEDPHATQSRTLLDDIVYGEGPRFRISTGQVYFTDMHDKKVIKYTLATGERTLVYDDPEDMLSGLGWLPDGRLLISSMNKRQVLIHNEASKMTELYADVKDVTQVRANDMVVSTSGRAYLGSFGFDHADLVSIVSSAIISVGIDGAVRVEATGVVFPNGMVITPDGKTLIAGETFEGRLTAYDIGKDGRLSNGRLWADVGSLIDGICLDAEGCVWASIVQSGLYQTGGGLVRVKEGGEILDVIGFGANGIKNSVFACQLGTDAEGKHQLFFMEAVTSYDQLIWKNGPEAARKNGTLRAIEVKVGPARIPDNGNYCGGYC</sequence>
<dbReference type="InterPro" id="IPR023393">
    <property type="entry name" value="START-like_dom_sf"/>
</dbReference>
<dbReference type="VEuPathDB" id="FungiDB:KRP22_12315"/>
<dbReference type="Gene3D" id="3.30.530.20">
    <property type="match status" value="1"/>
</dbReference>
<name>H3GC62_PHYRM</name>
<dbReference type="VEuPathDB" id="FungiDB:KRP22_12317"/>
<feature type="domain" description="SMP-30/Gluconolactonase/LRE-like region" evidence="1">
    <location>
        <begin position="420"/>
        <end position="648"/>
    </location>
</feature>
<proteinExistence type="predicted"/>
<feature type="domain" description="SMP-30/Gluconolactonase/LRE-like region" evidence="1">
    <location>
        <begin position="791"/>
        <end position="1028"/>
    </location>
</feature>
<dbReference type="SUPFAM" id="SSF63829">
    <property type="entry name" value="Calcium-dependent phosphotriesterase"/>
    <property type="match status" value="2"/>
</dbReference>
<dbReference type="EnsemblProtists" id="Phyra72966">
    <property type="protein sequence ID" value="Phyra72966"/>
    <property type="gene ID" value="Phyra72966"/>
</dbReference>
<dbReference type="EMBL" id="DS565999">
    <property type="status" value="NOT_ANNOTATED_CDS"/>
    <property type="molecule type" value="Genomic_DNA"/>
</dbReference>
<dbReference type="AlphaFoldDB" id="H3GC62"/>
<keyword evidence="3" id="KW-1185">Reference proteome</keyword>
<dbReference type="InterPro" id="IPR011042">
    <property type="entry name" value="6-blade_b-propeller_TolB-like"/>
</dbReference>
<dbReference type="Gene3D" id="2.120.10.30">
    <property type="entry name" value="TolB, C-terminal domain"/>
    <property type="match status" value="2"/>
</dbReference>
<dbReference type="HOGENOM" id="CLU_284615_0_0_1"/>
<dbReference type="PANTHER" id="PTHR13510:SF44">
    <property type="entry name" value="RABENOSYN-5"/>
    <property type="match status" value="1"/>
</dbReference>
<evidence type="ECO:0000313" key="2">
    <source>
        <dbReference type="EnsemblProtists" id="Phyra72966"/>
    </source>
</evidence>
<dbReference type="PANTHER" id="PTHR13510">
    <property type="entry name" value="FYVE-FINGER-CONTAINING RAB5 EFFECTOR PROTEIN RABENOSYN-5-RELATED"/>
    <property type="match status" value="1"/>
</dbReference>
<reference evidence="2" key="2">
    <citation type="submission" date="2015-06" db="UniProtKB">
        <authorList>
            <consortium name="EnsemblProtists"/>
        </authorList>
    </citation>
    <scope>IDENTIFICATION</scope>
    <source>
        <strain evidence="2">Pr102</strain>
    </source>
</reference>
<protein>
    <recommendedName>
        <fullName evidence="1">SMP-30/Gluconolactonase/LRE-like region domain-containing protein</fullName>
    </recommendedName>
</protein>
<dbReference type="VEuPathDB" id="FungiDB:KRP23_7207"/>